<sequence>MVATEHFFYVLHCHDNSYYGGYTTELPRRLKEHNSGSGAKYTHPASRRPVKMIHAEVFATRSEATKAEAAFKKLGRRAKDQYLLANEAKNVLLSHSV</sequence>
<proteinExistence type="inferred from homology"/>
<dbReference type="Proteomes" id="UP001429357">
    <property type="component" value="Unassembled WGS sequence"/>
</dbReference>
<evidence type="ECO:0000259" key="2">
    <source>
        <dbReference type="PROSITE" id="PS50164"/>
    </source>
</evidence>
<dbReference type="PANTHER" id="PTHR34477">
    <property type="entry name" value="UPF0213 PROTEIN YHBQ"/>
    <property type="match status" value="1"/>
</dbReference>
<feature type="domain" description="GIY-YIG" evidence="2">
    <location>
        <begin position="4"/>
        <end position="81"/>
    </location>
</feature>
<dbReference type="InterPro" id="IPR035901">
    <property type="entry name" value="GIY-YIG_endonuc_sf"/>
</dbReference>
<evidence type="ECO:0000313" key="3">
    <source>
        <dbReference type="EMBL" id="MEO1781117.1"/>
    </source>
</evidence>
<dbReference type="EMBL" id="MAEI02000001">
    <property type="protein sequence ID" value="MEO1781117.1"/>
    <property type="molecule type" value="Genomic_DNA"/>
</dbReference>
<dbReference type="InterPro" id="IPR050190">
    <property type="entry name" value="UPF0213_domain"/>
</dbReference>
<dbReference type="PANTHER" id="PTHR34477:SF1">
    <property type="entry name" value="UPF0213 PROTEIN YHBQ"/>
    <property type="match status" value="1"/>
</dbReference>
<comment type="similarity">
    <text evidence="1">Belongs to the UPF0213 family.</text>
</comment>
<name>A0ABV0EZE8_9ENTE</name>
<dbReference type="RefSeq" id="WP_161870727.1">
    <property type="nucleotide sequence ID" value="NZ_JAQFAM010000022.1"/>
</dbReference>
<organism evidence="3 4">
    <name type="scientific">Enterococcus diestrammenae</name>
    <dbReference type="NCBI Taxonomy" id="1155073"/>
    <lineage>
        <taxon>Bacteria</taxon>
        <taxon>Bacillati</taxon>
        <taxon>Bacillota</taxon>
        <taxon>Bacilli</taxon>
        <taxon>Lactobacillales</taxon>
        <taxon>Enterococcaceae</taxon>
        <taxon>Enterococcus</taxon>
    </lineage>
</organism>
<dbReference type="CDD" id="cd10456">
    <property type="entry name" value="GIY-YIG_UPF0213"/>
    <property type="match status" value="1"/>
</dbReference>
<dbReference type="Pfam" id="PF01541">
    <property type="entry name" value="GIY-YIG"/>
    <property type="match status" value="1"/>
</dbReference>
<dbReference type="Gene3D" id="3.40.1440.10">
    <property type="entry name" value="GIY-YIG endonuclease"/>
    <property type="match status" value="1"/>
</dbReference>
<comment type="caution">
    <text evidence="3">The sequence shown here is derived from an EMBL/GenBank/DDBJ whole genome shotgun (WGS) entry which is preliminary data.</text>
</comment>
<dbReference type="InterPro" id="IPR000305">
    <property type="entry name" value="GIY-YIG_endonuc"/>
</dbReference>
<evidence type="ECO:0000256" key="1">
    <source>
        <dbReference type="ARBA" id="ARBA00007435"/>
    </source>
</evidence>
<gene>
    <name evidence="3" type="ORF">BAU18_000696</name>
</gene>
<keyword evidence="4" id="KW-1185">Reference proteome</keyword>
<accession>A0ABV0EZE8</accession>
<evidence type="ECO:0000313" key="4">
    <source>
        <dbReference type="Proteomes" id="UP001429357"/>
    </source>
</evidence>
<protein>
    <submittedName>
        <fullName evidence="3">GIY-YIG nuclease superfamily protein</fullName>
    </submittedName>
</protein>
<reference evidence="4" key="1">
    <citation type="submission" date="2016-06" db="EMBL/GenBank/DDBJ databases">
        <title>Four novel species of enterococci isolated from chicken manure.</title>
        <authorList>
            <person name="Van Tyne D."/>
        </authorList>
    </citation>
    <scope>NUCLEOTIDE SEQUENCE [LARGE SCALE GENOMIC DNA]</scope>
    <source>
        <strain evidence="4">JM9A</strain>
    </source>
</reference>
<dbReference type="PROSITE" id="PS50164">
    <property type="entry name" value="GIY_YIG"/>
    <property type="match status" value="1"/>
</dbReference>
<reference evidence="3 4" key="2">
    <citation type="submission" date="2024-02" db="EMBL/GenBank/DDBJ databases">
        <title>The Genome Sequence of Enterococcus diestrammenae JM9A.</title>
        <authorList>
            <person name="Earl A."/>
            <person name="Manson A."/>
            <person name="Gilmore M."/>
            <person name="Sanders J."/>
            <person name="Shea T."/>
            <person name="Howe W."/>
            <person name="Livny J."/>
            <person name="Cuomo C."/>
            <person name="Neafsey D."/>
            <person name="Birren B."/>
        </authorList>
    </citation>
    <scope>NUCLEOTIDE SEQUENCE [LARGE SCALE GENOMIC DNA]</scope>
    <source>
        <strain evidence="3 4">JM9A</strain>
    </source>
</reference>
<dbReference type="SUPFAM" id="SSF82771">
    <property type="entry name" value="GIY-YIG endonuclease"/>
    <property type="match status" value="1"/>
</dbReference>